<sequence length="407" mass="46032">MNPAFTAPQLKSFLSLFQQHGMKLVQKWKDDIASSDSPVEGVMINTATWFSRVTLDIIGLAGFNYEFGAIENSKNEISEVYKNLFLDSTLYPSKLDTLFRAFWRYIPEEPLHLIRFLPTKEYKRFLQYSNVMRRLAPRIIRRNEASGNGKDIVSVLARANETLDPKARLSDVEVCDQISTLLLAGHDTTANTLMWFFYEISKSPEWQGKVRAELAAARARVVERGDEDFSIADLEGMSIMHACLKESMRLHPIVFRLLREAAQDDVLPLAFPITTKTGEQISQIPVQKGQPVTISIAGYNRLEAVWGADPHGFHPERFLEMDKAKQASVGVYANLLNFSAGLRACIGWRFSVIELQALTAMLLENFEFAFPEGAERKKIVRKPAGLMLPVVEGYHGSWMGLRVRALQ</sequence>
<keyword evidence="4 9" id="KW-0349">Heme</keyword>
<dbReference type="SUPFAM" id="SSF48264">
    <property type="entry name" value="Cytochrome P450"/>
    <property type="match status" value="1"/>
</dbReference>
<evidence type="ECO:0000256" key="8">
    <source>
        <dbReference type="ARBA" id="ARBA00023033"/>
    </source>
</evidence>
<comment type="pathway">
    <text evidence="2">Secondary metabolite biosynthesis.</text>
</comment>
<dbReference type="OrthoDB" id="1470350at2759"/>
<evidence type="ECO:0000313" key="12">
    <source>
        <dbReference type="Proteomes" id="UP000298061"/>
    </source>
</evidence>
<keyword evidence="7 9" id="KW-0408">Iron</keyword>
<evidence type="ECO:0000256" key="2">
    <source>
        <dbReference type="ARBA" id="ARBA00005179"/>
    </source>
</evidence>
<protein>
    <recommendedName>
        <fullName evidence="13">Cytochrome P450</fullName>
    </recommendedName>
</protein>
<accession>A0A4Y9ZPM3</accession>
<dbReference type="Pfam" id="PF00067">
    <property type="entry name" value="p450"/>
    <property type="match status" value="1"/>
</dbReference>
<name>A0A4Y9ZPM3_9AGAM</name>
<comment type="caution">
    <text evidence="11">The sequence shown here is derived from an EMBL/GenBank/DDBJ whole genome shotgun (WGS) entry which is preliminary data.</text>
</comment>
<keyword evidence="6 10" id="KW-0560">Oxidoreductase</keyword>
<dbReference type="STRING" id="135208.A0A4Y9ZPM3"/>
<keyword evidence="5 9" id="KW-0479">Metal-binding</keyword>
<dbReference type="AlphaFoldDB" id="A0A4Y9ZPM3"/>
<keyword evidence="12" id="KW-1185">Reference proteome</keyword>
<dbReference type="Gene3D" id="1.10.630.10">
    <property type="entry name" value="Cytochrome P450"/>
    <property type="match status" value="1"/>
</dbReference>
<evidence type="ECO:0000256" key="9">
    <source>
        <dbReference type="PIRSR" id="PIRSR602401-1"/>
    </source>
</evidence>
<dbReference type="PRINTS" id="PR00463">
    <property type="entry name" value="EP450I"/>
</dbReference>
<dbReference type="InterPro" id="IPR050121">
    <property type="entry name" value="Cytochrome_P450_monoxygenase"/>
</dbReference>
<dbReference type="InterPro" id="IPR001128">
    <property type="entry name" value="Cyt_P450"/>
</dbReference>
<dbReference type="GO" id="GO:0005506">
    <property type="term" value="F:iron ion binding"/>
    <property type="evidence" value="ECO:0007669"/>
    <property type="project" value="InterPro"/>
</dbReference>
<dbReference type="GO" id="GO:0016705">
    <property type="term" value="F:oxidoreductase activity, acting on paired donors, with incorporation or reduction of molecular oxygen"/>
    <property type="evidence" value="ECO:0007669"/>
    <property type="project" value="InterPro"/>
</dbReference>
<evidence type="ECO:0000256" key="7">
    <source>
        <dbReference type="ARBA" id="ARBA00023004"/>
    </source>
</evidence>
<dbReference type="PANTHER" id="PTHR24305:SF166">
    <property type="entry name" value="CYTOCHROME P450 12A4, MITOCHONDRIAL-RELATED"/>
    <property type="match status" value="1"/>
</dbReference>
<evidence type="ECO:0008006" key="13">
    <source>
        <dbReference type="Google" id="ProtNLM"/>
    </source>
</evidence>
<dbReference type="PROSITE" id="PS00086">
    <property type="entry name" value="CYTOCHROME_P450"/>
    <property type="match status" value="1"/>
</dbReference>
<dbReference type="PRINTS" id="PR00385">
    <property type="entry name" value="P450"/>
</dbReference>
<dbReference type="Proteomes" id="UP000298061">
    <property type="component" value="Unassembled WGS sequence"/>
</dbReference>
<evidence type="ECO:0000256" key="6">
    <source>
        <dbReference type="ARBA" id="ARBA00023002"/>
    </source>
</evidence>
<dbReference type="InterPro" id="IPR036396">
    <property type="entry name" value="Cyt_P450_sf"/>
</dbReference>
<evidence type="ECO:0000256" key="4">
    <source>
        <dbReference type="ARBA" id="ARBA00022617"/>
    </source>
</evidence>
<evidence type="ECO:0000313" key="11">
    <source>
        <dbReference type="EMBL" id="TFY76007.1"/>
    </source>
</evidence>
<feature type="binding site" description="axial binding residue" evidence="9">
    <location>
        <position position="345"/>
    </location>
    <ligand>
        <name>heme</name>
        <dbReference type="ChEBI" id="CHEBI:30413"/>
    </ligand>
    <ligandPart>
        <name>Fe</name>
        <dbReference type="ChEBI" id="CHEBI:18248"/>
    </ligandPart>
</feature>
<evidence type="ECO:0000256" key="3">
    <source>
        <dbReference type="ARBA" id="ARBA00010617"/>
    </source>
</evidence>
<evidence type="ECO:0000256" key="5">
    <source>
        <dbReference type="ARBA" id="ARBA00022723"/>
    </source>
</evidence>
<evidence type="ECO:0000256" key="1">
    <source>
        <dbReference type="ARBA" id="ARBA00001971"/>
    </source>
</evidence>
<gene>
    <name evidence="11" type="ORF">EWM64_g8005</name>
</gene>
<dbReference type="EMBL" id="SFCI01001352">
    <property type="protein sequence ID" value="TFY76007.1"/>
    <property type="molecule type" value="Genomic_DNA"/>
</dbReference>
<dbReference type="GO" id="GO:0004497">
    <property type="term" value="F:monooxygenase activity"/>
    <property type="evidence" value="ECO:0007669"/>
    <property type="project" value="UniProtKB-KW"/>
</dbReference>
<dbReference type="PANTHER" id="PTHR24305">
    <property type="entry name" value="CYTOCHROME P450"/>
    <property type="match status" value="1"/>
</dbReference>
<dbReference type="InterPro" id="IPR017972">
    <property type="entry name" value="Cyt_P450_CS"/>
</dbReference>
<evidence type="ECO:0000256" key="10">
    <source>
        <dbReference type="RuleBase" id="RU000461"/>
    </source>
</evidence>
<keyword evidence="8 10" id="KW-0503">Monooxygenase</keyword>
<dbReference type="GO" id="GO:0020037">
    <property type="term" value="F:heme binding"/>
    <property type="evidence" value="ECO:0007669"/>
    <property type="project" value="InterPro"/>
</dbReference>
<comment type="similarity">
    <text evidence="3 10">Belongs to the cytochrome P450 family.</text>
</comment>
<organism evidence="11 12">
    <name type="scientific">Hericium alpestre</name>
    <dbReference type="NCBI Taxonomy" id="135208"/>
    <lineage>
        <taxon>Eukaryota</taxon>
        <taxon>Fungi</taxon>
        <taxon>Dikarya</taxon>
        <taxon>Basidiomycota</taxon>
        <taxon>Agaricomycotina</taxon>
        <taxon>Agaricomycetes</taxon>
        <taxon>Russulales</taxon>
        <taxon>Hericiaceae</taxon>
        <taxon>Hericium</taxon>
    </lineage>
</organism>
<reference evidence="11 12" key="1">
    <citation type="submission" date="2019-02" db="EMBL/GenBank/DDBJ databases">
        <title>Genome sequencing of the rare red list fungi Hericium alpestre (H. flagellum).</title>
        <authorList>
            <person name="Buettner E."/>
            <person name="Kellner H."/>
        </authorList>
    </citation>
    <scope>NUCLEOTIDE SEQUENCE [LARGE SCALE GENOMIC DNA]</scope>
    <source>
        <strain evidence="11 12">DSM 108284</strain>
    </source>
</reference>
<dbReference type="InterPro" id="IPR002401">
    <property type="entry name" value="Cyt_P450_E_grp-I"/>
</dbReference>
<proteinExistence type="inferred from homology"/>
<comment type="cofactor">
    <cofactor evidence="1 9">
        <name>heme</name>
        <dbReference type="ChEBI" id="CHEBI:30413"/>
    </cofactor>
</comment>